<organism evidence="1 2">
    <name type="scientific">Marasmius tenuissimus</name>
    <dbReference type="NCBI Taxonomy" id="585030"/>
    <lineage>
        <taxon>Eukaryota</taxon>
        <taxon>Fungi</taxon>
        <taxon>Dikarya</taxon>
        <taxon>Basidiomycota</taxon>
        <taxon>Agaricomycotina</taxon>
        <taxon>Agaricomycetes</taxon>
        <taxon>Agaricomycetidae</taxon>
        <taxon>Agaricales</taxon>
        <taxon>Marasmiineae</taxon>
        <taxon>Marasmiaceae</taxon>
        <taxon>Marasmius</taxon>
    </lineage>
</organism>
<sequence length="214" mass="24069">REKQWLTQAGHIFSALGIARTDWEDHSIVTGFDLELTFGEISPPSLEGQNDGWYLFLLPPPQLPDGNPDFDAWLRGDNLYYWSSDPKGSLVISDQDCIAFGLPSPTSCVQIHCTCWSTEAYDFVYQWQEAKGFDPTTMEYARSLGYPMLENASQDESCVEDFDWLGGKREGLYGVTDSPVWDDLMDVDPMLADTRAVATLIVSSSCMDMDVDIY</sequence>
<gene>
    <name evidence="1" type="ORF">AAF712_016783</name>
</gene>
<evidence type="ECO:0000313" key="1">
    <source>
        <dbReference type="EMBL" id="KAL0056612.1"/>
    </source>
</evidence>
<feature type="non-terminal residue" evidence="1">
    <location>
        <position position="1"/>
    </location>
</feature>
<dbReference type="EMBL" id="JBBXMP010001196">
    <property type="protein sequence ID" value="KAL0056612.1"/>
    <property type="molecule type" value="Genomic_DNA"/>
</dbReference>
<evidence type="ECO:0000313" key="2">
    <source>
        <dbReference type="Proteomes" id="UP001437256"/>
    </source>
</evidence>
<proteinExistence type="predicted"/>
<comment type="caution">
    <text evidence="1">The sequence shown here is derived from an EMBL/GenBank/DDBJ whole genome shotgun (WGS) entry which is preliminary data.</text>
</comment>
<accession>A0ABR2Z517</accession>
<reference evidence="1 2" key="1">
    <citation type="submission" date="2024-05" db="EMBL/GenBank/DDBJ databases">
        <title>A draft genome resource for the thread blight pathogen Marasmius tenuissimus strain MS-2.</title>
        <authorList>
            <person name="Yulfo-Soto G.E."/>
            <person name="Baruah I.K."/>
            <person name="Amoako-Attah I."/>
            <person name="Bukari Y."/>
            <person name="Meinhardt L.W."/>
            <person name="Bailey B.A."/>
            <person name="Cohen S.P."/>
        </authorList>
    </citation>
    <scope>NUCLEOTIDE SEQUENCE [LARGE SCALE GENOMIC DNA]</scope>
    <source>
        <strain evidence="1 2">MS-2</strain>
    </source>
</reference>
<dbReference type="Proteomes" id="UP001437256">
    <property type="component" value="Unassembled WGS sequence"/>
</dbReference>
<protein>
    <submittedName>
        <fullName evidence="1">Uncharacterized protein</fullName>
    </submittedName>
</protein>
<name>A0ABR2Z517_9AGAR</name>
<keyword evidence="2" id="KW-1185">Reference proteome</keyword>